<reference evidence="3 4" key="1">
    <citation type="submission" date="2019-11" db="EMBL/GenBank/DDBJ databases">
        <title>Draft Genome Sequence of Plant Growth-Promoting Rhizosphere-Associated Bacteria.</title>
        <authorList>
            <person name="Vasilyev I.Y."/>
            <person name="Radchenko V."/>
            <person name="Ilnitskaya E.V."/>
        </authorList>
    </citation>
    <scope>NUCLEOTIDE SEQUENCE [LARGE SCALE GENOMIC DNA]</scope>
    <source>
        <strain evidence="3 4">VRA_1sq_f</strain>
    </source>
</reference>
<keyword evidence="1" id="KW-0175">Coiled coil</keyword>
<feature type="coiled-coil region" evidence="1">
    <location>
        <begin position="184"/>
        <end position="218"/>
    </location>
</feature>
<dbReference type="Proteomes" id="UP000437575">
    <property type="component" value="Unassembled WGS sequence"/>
</dbReference>
<evidence type="ECO:0000256" key="1">
    <source>
        <dbReference type="SAM" id="Coils"/>
    </source>
</evidence>
<evidence type="ECO:0000313" key="4">
    <source>
        <dbReference type="Proteomes" id="UP000437575"/>
    </source>
</evidence>
<feature type="region of interest" description="Disordered" evidence="2">
    <location>
        <begin position="1"/>
        <end position="29"/>
    </location>
</feature>
<accession>A0A6A8LVM6</accession>
<comment type="caution">
    <text evidence="3">The sequence shown here is derived from an EMBL/GenBank/DDBJ whole genome shotgun (WGS) entry which is preliminary data.</text>
</comment>
<dbReference type="AlphaFoldDB" id="A0A6A8LVM6"/>
<protein>
    <submittedName>
        <fullName evidence="3">Uncharacterized protein</fullName>
    </submittedName>
</protein>
<feature type="coiled-coil region" evidence="1">
    <location>
        <begin position="67"/>
        <end position="133"/>
    </location>
</feature>
<evidence type="ECO:0000256" key="2">
    <source>
        <dbReference type="SAM" id="MobiDB-lite"/>
    </source>
</evidence>
<dbReference type="EMBL" id="WKKZ01000506">
    <property type="protein sequence ID" value="MSE05959.1"/>
    <property type="molecule type" value="Genomic_DNA"/>
</dbReference>
<name>A0A6A8LVM6_9LACO</name>
<feature type="non-terminal residue" evidence="3">
    <location>
        <position position="221"/>
    </location>
</feature>
<feature type="compositionally biased region" description="Basic and acidic residues" evidence="2">
    <location>
        <begin position="15"/>
        <end position="29"/>
    </location>
</feature>
<proteinExistence type="predicted"/>
<evidence type="ECO:0000313" key="3">
    <source>
        <dbReference type="EMBL" id="MSE05959.1"/>
    </source>
</evidence>
<sequence>MSRSIKMNLVGPSKKLIEERKESQNKQKEYRKELISRWKQKQNTVHTYKKTKKTKKTKKSVITDNKYFKLQKQLDEANREITKYKRTISREKAKTKQLKRENQRLITSQNEEARKLRNEARKILSDVDTKNKEYLDLQQQLIDLGCDLETPLLEEIPKRNSIIDILIRLNQSNYDNRIHSRNKLDSYLKELKNIRTKYQKTSTKLKQLEHKYEQHLNESQH</sequence>
<gene>
    <name evidence="3" type="ORF">GKC34_09150</name>
</gene>
<organism evidence="3 4">
    <name type="scientific">Ligilactobacillus salivarius</name>
    <dbReference type="NCBI Taxonomy" id="1624"/>
    <lineage>
        <taxon>Bacteria</taxon>
        <taxon>Bacillati</taxon>
        <taxon>Bacillota</taxon>
        <taxon>Bacilli</taxon>
        <taxon>Lactobacillales</taxon>
        <taxon>Lactobacillaceae</taxon>
        <taxon>Ligilactobacillus</taxon>
    </lineage>
</organism>